<dbReference type="Proteomes" id="UP000290560">
    <property type="component" value="Unassembled WGS sequence"/>
</dbReference>
<dbReference type="InterPro" id="IPR035979">
    <property type="entry name" value="RBD_domain_sf"/>
</dbReference>
<dbReference type="GO" id="GO:0017070">
    <property type="term" value="F:U6 snRNA binding"/>
    <property type="evidence" value="ECO:0007669"/>
    <property type="project" value="TreeGrafter"/>
</dbReference>
<dbReference type="GO" id="GO:0071007">
    <property type="term" value="C:U2-type catalytic step 2 spliceosome"/>
    <property type="evidence" value="ECO:0007669"/>
    <property type="project" value="TreeGrafter"/>
</dbReference>
<dbReference type="PROSITE" id="PS50102">
    <property type="entry name" value="RRM"/>
    <property type="match status" value="1"/>
</dbReference>
<evidence type="ECO:0000313" key="4">
    <source>
        <dbReference type="EMBL" id="RZR72047.1"/>
    </source>
</evidence>
<proteinExistence type="predicted"/>
<dbReference type="Gene3D" id="3.30.70.330">
    <property type="match status" value="1"/>
</dbReference>
<feature type="domain" description="RRM" evidence="3">
    <location>
        <begin position="31"/>
        <end position="116"/>
    </location>
</feature>
<dbReference type="GO" id="GO:0071006">
    <property type="term" value="C:U2-type catalytic step 1 spliceosome"/>
    <property type="evidence" value="ECO:0007669"/>
    <property type="project" value="TreeGrafter"/>
</dbReference>
<accession>A0A445MCR6</accession>
<dbReference type="InterPro" id="IPR039171">
    <property type="entry name" value="Cwc2/Slt11"/>
</dbReference>
<organism evidence="4">
    <name type="scientific">Ensete ventricosum</name>
    <name type="common">Abyssinian banana</name>
    <name type="synonym">Musa ensete</name>
    <dbReference type="NCBI Taxonomy" id="4639"/>
    <lineage>
        <taxon>Eukaryota</taxon>
        <taxon>Viridiplantae</taxon>
        <taxon>Streptophyta</taxon>
        <taxon>Embryophyta</taxon>
        <taxon>Tracheophyta</taxon>
        <taxon>Spermatophyta</taxon>
        <taxon>Magnoliopsida</taxon>
        <taxon>Liliopsida</taxon>
        <taxon>Zingiberales</taxon>
        <taxon>Musaceae</taxon>
        <taxon>Ensete</taxon>
    </lineage>
</organism>
<evidence type="ECO:0000256" key="2">
    <source>
        <dbReference type="PROSITE-ProRule" id="PRU00176"/>
    </source>
</evidence>
<dbReference type="GO" id="GO:0036002">
    <property type="term" value="F:pre-mRNA binding"/>
    <property type="evidence" value="ECO:0007669"/>
    <property type="project" value="TreeGrafter"/>
</dbReference>
<dbReference type="InterPro" id="IPR000504">
    <property type="entry name" value="RRM_dom"/>
</dbReference>
<keyword evidence="1 2" id="KW-0694">RNA-binding</keyword>
<evidence type="ECO:0000259" key="3">
    <source>
        <dbReference type="PROSITE" id="PS50102"/>
    </source>
</evidence>
<dbReference type="PANTHER" id="PTHR14089">
    <property type="entry name" value="PRE-MRNA-SPLICING FACTOR RBM22"/>
    <property type="match status" value="1"/>
</dbReference>
<dbReference type="Pfam" id="PF00076">
    <property type="entry name" value="RRM_1"/>
    <property type="match status" value="1"/>
</dbReference>
<gene>
    <name evidence="4" type="ORF">BHM03_00009888</name>
</gene>
<name>A0A445MCR6_ENSVE</name>
<sequence>MTCIVILGVSGYNGSSAQSDGDLTNTTVSKDAVFVGGLDPNVSEDDLKQTFSLYGEIASVKIPAGKQCGFVQFIQRYFLLLSLMLYFGRNNAEEALQGLNGTVIGKQTVRLSWGRNPANKQV</sequence>
<dbReference type="AlphaFoldDB" id="A0A445MCR6"/>
<dbReference type="SMART" id="SM00360">
    <property type="entry name" value="RRM"/>
    <property type="match status" value="1"/>
</dbReference>
<dbReference type="SUPFAM" id="SSF54928">
    <property type="entry name" value="RNA-binding domain, RBD"/>
    <property type="match status" value="1"/>
</dbReference>
<dbReference type="InterPro" id="IPR012677">
    <property type="entry name" value="Nucleotide-bd_a/b_plait_sf"/>
</dbReference>
<dbReference type="PANTHER" id="PTHR14089:SF6">
    <property type="entry name" value="PRE-MRNA-SPLICING FACTOR RBM22"/>
    <property type="match status" value="1"/>
</dbReference>
<protein>
    <recommendedName>
        <fullName evidence="3">RRM domain-containing protein</fullName>
    </recommendedName>
</protein>
<evidence type="ECO:0000256" key="1">
    <source>
        <dbReference type="ARBA" id="ARBA00022884"/>
    </source>
</evidence>
<dbReference type="GO" id="GO:0000974">
    <property type="term" value="C:Prp19 complex"/>
    <property type="evidence" value="ECO:0007669"/>
    <property type="project" value="TreeGrafter"/>
</dbReference>
<reference evidence="4" key="1">
    <citation type="journal article" date="2018" name="Data Brief">
        <title>Genome sequence data from 17 accessions of Ensete ventricosum, a staple food crop for millions in Ethiopia.</title>
        <authorList>
            <person name="Yemataw Z."/>
            <person name="Muzemil S."/>
            <person name="Ambachew D."/>
            <person name="Tripathi L."/>
            <person name="Tesfaye K."/>
            <person name="Chala A."/>
            <person name="Farbos A."/>
            <person name="O'Neill P."/>
            <person name="Moore K."/>
            <person name="Grant M."/>
            <person name="Studholme D.J."/>
        </authorList>
    </citation>
    <scope>NUCLEOTIDE SEQUENCE [LARGE SCALE GENOMIC DNA]</scope>
    <source>
        <tissue evidence="4">Leaf</tissue>
    </source>
</reference>
<dbReference type="EMBL" id="KV875621">
    <property type="protein sequence ID" value="RZR72047.1"/>
    <property type="molecule type" value="Genomic_DNA"/>
</dbReference>